<name>A0A8H7E861_9EURO</name>
<evidence type="ECO:0000313" key="2">
    <source>
        <dbReference type="EMBL" id="KAF7511798.1"/>
    </source>
</evidence>
<reference evidence="2" key="1">
    <citation type="submission" date="2020-02" db="EMBL/GenBank/DDBJ databases">
        <authorList>
            <person name="Palmer J.M."/>
        </authorList>
    </citation>
    <scope>NUCLEOTIDE SEQUENCE</scope>
    <source>
        <strain evidence="2">EPUS1.4</strain>
        <tissue evidence="2">Thallus</tissue>
    </source>
</reference>
<sequence>MIVDNLPYMAAFLLTASIHMAWPLIPYAIHQQFCLLVSNRSSMGLDFIKLHTFALILLLSSLSFRTTSAAASTAPLPSYQFNQTYNFDDLPTTHGLGPIASYNFLTFTGFSVLAPQDPNLPYILPSDRNCATSLPNALLGSRYSPQLLRPTMAINATAATRKGFHAYFDLLSVYIKPIAMPVDPVPVMANVTIRGWSAASDDDDDAEGEAKGDPLVFWVEWTSGYTEPLLVEFSRKQGTKDKWRGLELLDFTVDFGPDQLDWEFCLDDLTVGFMRCGGEMCEGSGESEKGRRAEGIERENYDL</sequence>
<keyword evidence="3" id="KW-1185">Reference proteome</keyword>
<dbReference type="OrthoDB" id="4153234at2759"/>
<evidence type="ECO:0000313" key="3">
    <source>
        <dbReference type="Proteomes" id="UP000606974"/>
    </source>
</evidence>
<feature type="compositionally biased region" description="Basic and acidic residues" evidence="1">
    <location>
        <begin position="286"/>
        <end position="303"/>
    </location>
</feature>
<dbReference type="Proteomes" id="UP000606974">
    <property type="component" value="Unassembled WGS sequence"/>
</dbReference>
<comment type="caution">
    <text evidence="2">The sequence shown here is derived from an EMBL/GenBank/DDBJ whole genome shotgun (WGS) entry which is preliminary data.</text>
</comment>
<accession>A0A8H7E861</accession>
<protein>
    <submittedName>
        <fullName evidence="2">Uncharacterized protein</fullName>
    </submittedName>
</protein>
<organism evidence="2 3">
    <name type="scientific">Endocarpon pusillum</name>
    <dbReference type="NCBI Taxonomy" id="364733"/>
    <lineage>
        <taxon>Eukaryota</taxon>
        <taxon>Fungi</taxon>
        <taxon>Dikarya</taxon>
        <taxon>Ascomycota</taxon>
        <taxon>Pezizomycotina</taxon>
        <taxon>Eurotiomycetes</taxon>
        <taxon>Chaetothyriomycetidae</taxon>
        <taxon>Verrucariales</taxon>
        <taxon>Verrucariaceae</taxon>
        <taxon>Endocarpon</taxon>
    </lineage>
</organism>
<proteinExistence type="predicted"/>
<feature type="region of interest" description="Disordered" evidence="1">
    <location>
        <begin position="282"/>
        <end position="303"/>
    </location>
</feature>
<dbReference type="EMBL" id="JAACFV010000017">
    <property type="protein sequence ID" value="KAF7511798.1"/>
    <property type="molecule type" value="Genomic_DNA"/>
</dbReference>
<dbReference type="AlphaFoldDB" id="A0A8H7E861"/>
<evidence type="ECO:0000256" key="1">
    <source>
        <dbReference type="SAM" id="MobiDB-lite"/>
    </source>
</evidence>
<gene>
    <name evidence="2" type="ORF">GJ744_003529</name>
</gene>